<dbReference type="InterPro" id="IPR038247">
    <property type="entry name" value="Jag_N_dom_sf"/>
</dbReference>
<dbReference type="InterPro" id="IPR034079">
    <property type="entry name" value="R3H_KhpB"/>
</dbReference>
<dbReference type="AlphaFoldDB" id="A0A927WSP4"/>
<dbReference type="PANTHER" id="PTHR35800">
    <property type="entry name" value="PROTEIN JAG"/>
    <property type="match status" value="1"/>
</dbReference>
<evidence type="ECO:0000256" key="4">
    <source>
        <dbReference type="ARBA" id="ARBA00023186"/>
    </source>
</evidence>
<comment type="function">
    <text evidence="6">A probable RNA chaperone. Forms a complex with KhpA which binds to cellular RNA and controls its expression. Plays a role in peptidoglycan (PG) homeostasis and cell length regulation.</text>
</comment>
<dbReference type="EMBL" id="SVBY01000035">
    <property type="protein sequence ID" value="MBE6092734.1"/>
    <property type="molecule type" value="Genomic_DNA"/>
</dbReference>
<dbReference type="GO" id="GO:0005737">
    <property type="term" value="C:cytoplasm"/>
    <property type="evidence" value="ECO:0007669"/>
    <property type="project" value="UniProtKB-SubCell"/>
</dbReference>
<protein>
    <recommendedName>
        <fullName evidence="6">RNA-binding protein KhpB</fullName>
    </recommendedName>
    <alternativeName>
        <fullName evidence="6">RNA-binding protein EloR</fullName>
    </alternativeName>
</protein>
<keyword evidence="5 6" id="KW-0961">Cell wall biogenesis/degradation</keyword>
<dbReference type="InterPro" id="IPR036867">
    <property type="entry name" value="R3H_dom_sf"/>
</dbReference>
<dbReference type="InterPro" id="IPR015946">
    <property type="entry name" value="KH_dom-like_a/b"/>
</dbReference>
<comment type="caution">
    <text evidence="8">The sequence shown here is derived from an EMBL/GenBank/DDBJ whole genome shotgun (WGS) entry which is preliminary data.</text>
</comment>
<dbReference type="Gene3D" id="3.30.30.80">
    <property type="entry name" value="probable RNA-binding protein from clostridium symbiosum atcc 14940"/>
    <property type="match status" value="1"/>
</dbReference>
<keyword evidence="4 6" id="KW-0143">Chaperone</keyword>
<comment type="similarity">
    <text evidence="6">Belongs to the KhpB RNA-binding protein family.</text>
</comment>
<dbReference type="CDD" id="cd02414">
    <property type="entry name" value="KH-II_Jag"/>
    <property type="match status" value="1"/>
</dbReference>
<dbReference type="SUPFAM" id="SSF82708">
    <property type="entry name" value="R3H domain"/>
    <property type="match status" value="1"/>
</dbReference>
<evidence type="ECO:0000259" key="7">
    <source>
        <dbReference type="PROSITE" id="PS51061"/>
    </source>
</evidence>
<comment type="subcellular location">
    <subcellularLocation>
        <location evidence="6">Cytoplasm</location>
    </subcellularLocation>
</comment>
<dbReference type="NCBIfam" id="NF041568">
    <property type="entry name" value="Jag_EloR"/>
    <property type="match status" value="1"/>
</dbReference>
<keyword evidence="1 6" id="KW-0963">Cytoplasm</keyword>
<comment type="subunit">
    <text evidence="6">Forms a complex with KhpA.</text>
</comment>
<reference evidence="8" key="1">
    <citation type="submission" date="2019-04" db="EMBL/GenBank/DDBJ databases">
        <title>Evolution of Biomass-Degrading Anaerobic Consortia Revealed by Metagenomics.</title>
        <authorList>
            <person name="Peng X."/>
        </authorList>
    </citation>
    <scope>NUCLEOTIDE SEQUENCE</scope>
    <source>
        <strain evidence="8">SIG240</strain>
    </source>
</reference>
<dbReference type="InterPro" id="IPR001374">
    <property type="entry name" value="R3H_dom"/>
</dbReference>
<dbReference type="Proteomes" id="UP000761380">
    <property type="component" value="Unassembled WGS sequence"/>
</dbReference>
<dbReference type="Gene3D" id="3.30.300.20">
    <property type="match status" value="1"/>
</dbReference>
<dbReference type="InterPro" id="IPR039247">
    <property type="entry name" value="KhpB"/>
</dbReference>
<evidence type="ECO:0000256" key="5">
    <source>
        <dbReference type="ARBA" id="ARBA00023316"/>
    </source>
</evidence>
<dbReference type="HAMAP" id="MF_00867">
    <property type="entry name" value="KhpB"/>
    <property type="match status" value="1"/>
</dbReference>
<dbReference type="GO" id="GO:0071555">
    <property type="term" value="P:cell wall organization"/>
    <property type="evidence" value="ECO:0007669"/>
    <property type="project" value="UniProtKB-KW"/>
</dbReference>
<dbReference type="InterPro" id="IPR038008">
    <property type="entry name" value="Jag_KH"/>
</dbReference>
<evidence type="ECO:0000313" key="9">
    <source>
        <dbReference type="Proteomes" id="UP000761380"/>
    </source>
</evidence>
<keyword evidence="2 6" id="KW-0694">RNA-binding</keyword>
<organism evidence="8 9">
    <name type="scientific">Selenomonas ruminantium</name>
    <dbReference type="NCBI Taxonomy" id="971"/>
    <lineage>
        <taxon>Bacteria</taxon>
        <taxon>Bacillati</taxon>
        <taxon>Bacillota</taxon>
        <taxon>Negativicutes</taxon>
        <taxon>Selenomonadales</taxon>
        <taxon>Selenomonadaceae</taxon>
        <taxon>Selenomonas</taxon>
    </lineage>
</organism>
<accession>A0A927WSP4</accession>
<name>A0A927WSP4_SELRU</name>
<evidence type="ECO:0000256" key="1">
    <source>
        <dbReference type="ARBA" id="ARBA00022490"/>
    </source>
</evidence>
<gene>
    <name evidence="6" type="primary">khpB</name>
    <name evidence="6" type="synonym">eloR</name>
    <name evidence="8" type="ORF">E7201_06160</name>
</gene>
<evidence type="ECO:0000256" key="6">
    <source>
        <dbReference type="HAMAP-Rule" id="MF_00867"/>
    </source>
</evidence>
<proteinExistence type="inferred from homology"/>
<dbReference type="PANTHER" id="PTHR35800:SF1">
    <property type="entry name" value="RNA-BINDING PROTEIN KHPB"/>
    <property type="match status" value="1"/>
</dbReference>
<dbReference type="Pfam" id="PF14804">
    <property type="entry name" value="Jag_N"/>
    <property type="match status" value="1"/>
</dbReference>
<dbReference type="PROSITE" id="PS51061">
    <property type="entry name" value="R3H"/>
    <property type="match status" value="1"/>
</dbReference>
<dbReference type="GO" id="GO:0003723">
    <property type="term" value="F:RNA binding"/>
    <property type="evidence" value="ECO:0007669"/>
    <property type="project" value="UniProtKB-UniRule"/>
</dbReference>
<dbReference type="SMART" id="SM00393">
    <property type="entry name" value="R3H"/>
    <property type="match status" value="1"/>
</dbReference>
<dbReference type="Pfam" id="PF13083">
    <property type="entry name" value="KH_KhpA-B"/>
    <property type="match status" value="1"/>
</dbReference>
<keyword evidence="3 6" id="KW-0133">Cell shape</keyword>
<evidence type="ECO:0000313" key="8">
    <source>
        <dbReference type="EMBL" id="MBE6092734.1"/>
    </source>
</evidence>
<dbReference type="InterPro" id="IPR032782">
    <property type="entry name" value="KhpB_N"/>
</dbReference>
<dbReference type="GO" id="GO:0008360">
    <property type="term" value="P:regulation of cell shape"/>
    <property type="evidence" value="ECO:0007669"/>
    <property type="project" value="UniProtKB-KW"/>
</dbReference>
<dbReference type="Pfam" id="PF01424">
    <property type="entry name" value="R3H"/>
    <property type="match status" value="1"/>
</dbReference>
<dbReference type="SMART" id="SM01245">
    <property type="entry name" value="Jag_N"/>
    <property type="match status" value="1"/>
</dbReference>
<evidence type="ECO:0000256" key="3">
    <source>
        <dbReference type="ARBA" id="ARBA00022960"/>
    </source>
</evidence>
<dbReference type="GO" id="GO:0009252">
    <property type="term" value="P:peptidoglycan biosynthetic process"/>
    <property type="evidence" value="ECO:0007669"/>
    <property type="project" value="UniProtKB-UniRule"/>
</dbReference>
<feature type="domain" description="R3H" evidence="7">
    <location>
        <begin position="184"/>
        <end position="250"/>
    </location>
</feature>
<evidence type="ECO:0000256" key="2">
    <source>
        <dbReference type="ARBA" id="ARBA00022884"/>
    </source>
</evidence>
<comment type="domain">
    <text evidence="6">Has an N-terminal Jag-N domain and 2 RNA-binding domains (KH and R3H).</text>
</comment>
<sequence>MASVVEATGKSVADALSSALRQLGCTEDEVDYEVLEAPSKGFLGLFGVKPAKIKVTKKETAVQTVAPVEQEPAAVEPVGVEAETVEVETSAEAKVAGVSAAEQLARAENFLREVFAAMNLEVNWQQSDSEEGVVFNLEGENLGILIGKHGQTLDSLQYLTNLAANRGVAEDRVRVIIDIEGYRARREETLMRLAGHLAEKACRIGEEVHLEPMNRHERKIIHMALQDNRRVSTYSAGEEPRRYVVIVPRRRRSRRRDYEAQERYNED</sequence>
<dbReference type="Gene3D" id="3.30.1370.50">
    <property type="entry name" value="R3H-like domain"/>
    <property type="match status" value="1"/>
</dbReference>
<dbReference type="CDD" id="cd02644">
    <property type="entry name" value="R3H_jag"/>
    <property type="match status" value="1"/>
</dbReference>
<feature type="region of interest" description="Jag_N domain" evidence="6">
    <location>
        <begin position="6"/>
        <end position="56"/>
    </location>
</feature>